<organism evidence="11 12">
    <name type="scientific">Scophthalmus maximus</name>
    <name type="common">Turbot</name>
    <name type="synonym">Psetta maxima</name>
    <dbReference type="NCBI Taxonomy" id="52904"/>
    <lineage>
        <taxon>Eukaryota</taxon>
        <taxon>Metazoa</taxon>
        <taxon>Chordata</taxon>
        <taxon>Craniata</taxon>
        <taxon>Vertebrata</taxon>
        <taxon>Euteleostomi</taxon>
        <taxon>Actinopterygii</taxon>
        <taxon>Neopterygii</taxon>
        <taxon>Teleostei</taxon>
        <taxon>Neoteleostei</taxon>
        <taxon>Acanthomorphata</taxon>
        <taxon>Carangaria</taxon>
        <taxon>Pleuronectiformes</taxon>
        <taxon>Pleuronectoidei</taxon>
        <taxon>Scophthalmidae</taxon>
        <taxon>Scophthalmus</taxon>
    </lineage>
</organism>
<dbReference type="PANTHER" id="PTHR11022">
    <property type="entry name" value="PEPTIDOGLYCAN RECOGNITION PROTEIN"/>
    <property type="match status" value="1"/>
</dbReference>
<dbReference type="CDD" id="cd06583">
    <property type="entry name" value="PGRP"/>
    <property type="match status" value="1"/>
</dbReference>
<proteinExistence type="inferred from homology"/>
<dbReference type="InterPro" id="IPR036505">
    <property type="entry name" value="Amidase/PGRP_sf"/>
</dbReference>
<feature type="region of interest" description="Disordered" evidence="7">
    <location>
        <begin position="74"/>
        <end position="122"/>
    </location>
</feature>
<dbReference type="InterPro" id="IPR015510">
    <property type="entry name" value="PGRP"/>
</dbReference>
<feature type="compositionally biased region" description="Basic and acidic residues" evidence="7">
    <location>
        <begin position="81"/>
        <end position="98"/>
    </location>
</feature>
<keyword evidence="3" id="KW-0479">Metal-binding</keyword>
<evidence type="ECO:0000313" key="12">
    <source>
        <dbReference type="Proteomes" id="UP000438429"/>
    </source>
</evidence>
<keyword evidence="5" id="KW-0391">Immunity</keyword>
<gene>
    <name evidence="11" type="ORF">F2P81_017577</name>
</gene>
<dbReference type="SUPFAM" id="SSF55846">
    <property type="entry name" value="N-acetylmuramoyl-L-alanine amidase-like"/>
    <property type="match status" value="1"/>
</dbReference>
<dbReference type="SMART" id="SM00701">
    <property type="entry name" value="PGRP"/>
    <property type="match status" value="1"/>
</dbReference>
<evidence type="ECO:0000259" key="10">
    <source>
        <dbReference type="SMART" id="SM00701"/>
    </source>
</evidence>
<dbReference type="GO" id="GO:0009253">
    <property type="term" value="P:peptidoglycan catabolic process"/>
    <property type="evidence" value="ECO:0007669"/>
    <property type="project" value="InterPro"/>
</dbReference>
<dbReference type="SUPFAM" id="SSF57783">
    <property type="entry name" value="Zinc beta-ribbon"/>
    <property type="match status" value="2"/>
</dbReference>
<reference evidence="11 12" key="1">
    <citation type="submission" date="2019-06" db="EMBL/GenBank/DDBJ databases">
        <title>Draft genomes of female and male turbot (Scophthalmus maximus).</title>
        <authorList>
            <person name="Xu H."/>
            <person name="Xu X.-W."/>
            <person name="Shao C."/>
            <person name="Chen S."/>
        </authorList>
    </citation>
    <scope>NUCLEOTIDE SEQUENCE [LARGE SCALE GENOMIC DNA]</scope>
    <source>
        <strain evidence="11">Ysfricsl-2016a</strain>
        <tissue evidence="11">Blood</tissue>
    </source>
</reference>
<evidence type="ECO:0000256" key="5">
    <source>
        <dbReference type="ARBA" id="ARBA00022859"/>
    </source>
</evidence>
<dbReference type="Gene3D" id="2.20.25.10">
    <property type="match status" value="2"/>
</dbReference>
<dbReference type="GO" id="GO:0008745">
    <property type="term" value="F:N-acetylmuramoyl-L-alanine amidase activity"/>
    <property type="evidence" value="ECO:0007669"/>
    <property type="project" value="InterPro"/>
</dbReference>
<dbReference type="EMBL" id="VEVO01000015">
    <property type="protein sequence ID" value="KAF0030846.1"/>
    <property type="molecule type" value="Genomic_DNA"/>
</dbReference>
<evidence type="ECO:0000259" key="9">
    <source>
        <dbReference type="SMART" id="SM00661"/>
    </source>
</evidence>
<dbReference type="GO" id="GO:0002376">
    <property type="term" value="P:immune system process"/>
    <property type="evidence" value="ECO:0007669"/>
    <property type="project" value="UniProtKB-KW"/>
</dbReference>
<dbReference type="FunFam" id="3.40.80.10:FF:000001">
    <property type="entry name" value="Peptidoglycan recognition protein 1"/>
    <property type="match status" value="1"/>
</dbReference>
<dbReference type="InterPro" id="IPR019761">
    <property type="entry name" value="DNA-dir_RNA_pol-M_15_CS"/>
</dbReference>
<comment type="similarity">
    <text evidence="1">Belongs to the N-acetylmuramoyl-L-alanine amidase 2 family.</text>
</comment>
<keyword evidence="6" id="KW-0804">Transcription</keyword>
<comment type="similarity">
    <text evidence="2">Belongs to the archaeal RpoM/eukaryotic RPA12/RPB9/RPC11 RNA polymerase family.</text>
</comment>
<feature type="domain" description="DNA-directed RNA polymerase II subunit RPB9-like zinc ribbon" evidence="9">
    <location>
        <begin position="16"/>
        <end position="69"/>
    </location>
</feature>
<dbReference type="PANTHER" id="PTHR11022:SF12">
    <property type="entry name" value="PEPTIDOGLYCAN RECOGNITION PROTEIN 3"/>
    <property type="match status" value="1"/>
</dbReference>
<dbReference type="Gene3D" id="3.40.80.10">
    <property type="entry name" value="Peptidoglycan recognition protein-like"/>
    <property type="match status" value="1"/>
</dbReference>
<dbReference type="InterPro" id="IPR001529">
    <property type="entry name" value="Zn_ribbon_RPB9"/>
</dbReference>
<feature type="domain" description="Peptidoglycan recognition protein family" evidence="10">
    <location>
        <begin position="126"/>
        <end position="268"/>
    </location>
</feature>
<evidence type="ECO:0000256" key="3">
    <source>
        <dbReference type="ARBA" id="ARBA00022723"/>
    </source>
</evidence>
<keyword evidence="4" id="KW-0862">Zinc</keyword>
<comment type="caution">
    <text evidence="11">The sequence shown here is derived from an EMBL/GenBank/DDBJ whole genome shotgun (WGS) entry which is preliminary data.</text>
</comment>
<evidence type="ECO:0000256" key="4">
    <source>
        <dbReference type="ARBA" id="ARBA00022833"/>
    </source>
</evidence>
<dbReference type="AlphaFoldDB" id="A0A6A4S6J5"/>
<dbReference type="Pfam" id="PF01510">
    <property type="entry name" value="Amidase_2"/>
    <property type="match status" value="1"/>
</dbReference>
<feature type="domain" description="N-acetylmuramoyl-L-alanine amidase" evidence="8">
    <location>
        <begin position="138"/>
        <end position="274"/>
    </location>
</feature>
<dbReference type="Pfam" id="PF02150">
    <property type="entry name" value="Zn_ribbon_RPB9"/>
    <property type="match status" value="1"/>
</dbReference>
<evidence type="ECO:0000256" key="6">
    <source>
        <dbReference type="ARBA" id="ARBA00023163"/>
    </source>
</evidence>
<evidence type="ECO:0000313" key="11">
    <source>
        <dbReference type="EMBL" id="KAF0030846.1"/>
    </source>
</evidence>
<dbReference type="InterPro" id="IPR002502">
    <property type="entry name" value="Amidase_domain"/>
</dbReference>
<dbReference type="GO" id="GO:0008270">
    <property type="term" value="F:zinc ion binding"/>
    <property type="evidence" value="ECO:0007669"/>
    <property type="project" value="InterPro"/>
</dbReference>
<dbReference type="SMART" id="SM00661">
    <property type="entry name" value="RPOL9"/>
    <property type="match status" value="1"/>
</dbReference>
<sequence>MDLETGTYEPGFVGIRFCQECNNMLYPKEDKENRVLLYACRNCDYQQEADNSCIYVNKITHEVDELTQIIADVSQDPTLPRTEDHPCPKCTSRDHTPGDKPAAPSEAGQSSEPEATAEHRVMEQQVSVVSRAQWQAAAPKQQERLRSLAVKVVIHHTALPSCGGLQECKDQIFSIQRAHMTERGFSDVGYNFLVGADGTVFEGRGWGVVGAHSKGNNYDSLGIAFMGNFNNDTPSKEAISSVRELLRSGVSQGFLCKAFTLFGHRDLGVTQCPGDHLYAALPQLRGST</sequence>
<dbReference type="GO" id="GO:0006351">
    <property type="term" value="P:DNA-templated transcription"/>
    <property type="evidence" value="ECO:0007669"/>
    <property type="project" value="InterPro"/>
</dbReference>
<dbReference type="PROSITE" id="PS01030">
    <property type="entry name" value="RNA_POL_M_15KD"/>
    <property type="match status" value="1"/>
</dbReference>
<name>A0A6A4S6J5_SCOMX</name>
<evidence type="ECO:0000256" key="1">
    <source>
        <dbReference type="ARBA" id="ARBA00007553"/>
    </source>
</evidence>
<evidence type="ECO:0000259" key="8">
    <source>
        <dbReference type="SMART" id="SM00644"/>
    </source>
</evidence>
<dbReference type="Proteomes" id="UP000438429">
    <property type="component" value="Unassembled WGS sequence"/>
</dbReference>
<dbReference type="SMART" id="SM00644">
    <property type="entry name" value="Ami_2"/>
    <property type="match status" value="1"/>
</dbReference>
<evidence type="ECO:0000256" key="2">
    <source>
        <dbReference type="ARBA" id="ARBA00008925"/>
    </source>
</evidence>
<dbReference type="FunFam" id="2.20.25.10:FF:000009">
    <property type="entry name" value="DNA-directed RNA polymerase subunit"/>
    <property type="match status" value="1"/>
</dbReference>
<protein>
    <submittedName>
        <fullName evidence="11">Uncharacterized protein</fullName>
    </submittedName>
</protein>
<evidence type="ECO:0000256" key="7">
    <source>
        <dbReference type="SAM" id="MobiDB-lite"/>
    </source>
</evidence>
<accession>A0A6A4S6J5</accession>
<dbReference type="InterPro" id="IPR006619">
    <property type="entry name" value="PGRP_domain_met/bac"/>
</dbReference>